<dbReference type="Pfam" id="PF01679">
    <property type="entry name" value="Pmp3"/>
    <property type="match status" value="1"/>
</dbReference>
<protein>
    <submittedName>
        <fullName evidence="8">Uncharacterized protein</fullName>
    </submittedName>
</protein>
<feature type="transmembrane region" description="Helical" evidence="7">
    <location>
        <begin position="30"/>
        <end position="56"/>
    </location>
</feature>
<feature type="compositionally biased region" description="Basic and acidic residues" evidence="6">
    <location>
        <begin position="96"/>
        <end position="119"/>
    </location>
</feature>
<dbReference type="EMBL" id="MU253913">
    <property type="protein sequence ID" value="KAG9244331.1"/>
    <property type="molecule type" value="Genomic_DNA"/>
</dbReference>
<name>A0A9P7Z2Z5_9HELO</name>
<accession>A0A9P7Z2Z5</accession>
<keyword evidence="5 7" id="KW-0472">Membrane</keyword>
<sequence length="119" mass="13725">MIRERIFLFLINVFMPPLTVLLIAGPNTDFIINCLLFIAGVLPSHIHAFYVSCTYFHRKRRVRKGLPPVKATGTYYKAGIYSERILAGGKERVRKVRGERQQGGRGEDMSGRRHEKEYE</sequence>
<evidence type="ECO:0000256" key="4">
    <source>
        <dbReference type="ARBA" id="ARBA00022989"/>
    </source>
</evidence>
<proteinExistence type="inferred from homology"/>
<evidence type="ECO:0000256" key="6">
    <source>
        <dbReference type="SAM" id="MobiDB-lite"/>
    </source>
</evidence>
<comment type="caution">
    <text evidence="8">The sequence shown here is derived from an EMBL/GenBank/DDBJ whole genome shotgun (WGS) entry which is preliminary data.</text>
</comment>
<evidence type="ECO:0000256" key="2">
    <source>
        <dbReference type="ARBA" id="ARBA00009530"/>
    </source>
</evidence>
<evidence type="ECO:0000256" key="3">
    <source>
        <dbReference type="ARBA" id="ARBA00022692"/>
    </source>
</evidence>
<dbReference type="AlphaFoldDB" id="A0A9P7Z2Z5"/>
<evidence type="ECO:0000256" key="7">
    <source>
        <dbReference type="SAM" id="Phobius"/>
    </source>
</evidence>
<comment type="similarity">
    <text evidence="2">Belongs to the UPF0057 (PMP3) family.</text>
</comment>
<feature type="region of interest" description="Disordered" evidence="6">
    <location>
        <begin position="92"/>
        <end position="119"/>
    </location>
</feature>
<comment type="subcellular location">
    <subcellularLocation>
        <location evidence="1">Membrane</location>
    </subcellularLocation>
</comment>
<evidence type="ECO:0000313" key="8">
    <source>
        <dbReference type="EMBL" id="KAG9244331.1"/>
    </source>
</evidence>
<dbReference type="OrthoDB" id="2152119at2759"/>
<keyword evidence="3 7" id="KW-0812">Transmembrane</keyword>
<evidence type="ECO:0000313" key="9">
    <source>
        <dbReference type="Proteomes" id="UP000887226"/>
    </source>
</evidence>
<dbReference type="GO" id="GO:0016020">
    <property type="term" value="C:membrane"/>
    <property type="evidence" value="ECO:0007669"/>
    <property type="project" value="UniProtKB-SubCell"/>
</dbReference>
<dbReference type="InterPro" id="IPR000612">
    <property type="entry name" value="PMP3"/>
</dbReference>
<evidence type="ECO:0000256" key="1">
    <source>
        <dbReference type="ARBA" id="ARBA00004370"/>
    </source>
</evidence>
<dbReference type="Proteomes" id="UP000887226">
    <property type="component" value="Unassembled WGS sequence"/>
</dbReference>
<gene>
    <name evidence="8" type="ORF">BJ878DRAFT_441520</name>
</gene>
<keyword evidence="9" id="KW-1185">Reference proteome</keyword>
<keyword evidence="4 7" id="KW-1133">Transmembrane helix</keyword>
<organism evidence="8 9">
    <name type="scientific">Calycina marina</name>
    <dbReference type="NCBI Taxonomy" id="1763456"/>
    <lineage>
        <taxon>Eukaryota</taxon>
        <taxon>Fungi</taxon>
        <taxon>Dikarya</taxon>
        <taxon>Ascomycota</taxon>
        <taxon>Pezizomycotina</taxon>
        <taxon>Leotiomycetes</taxon>
        <taxon>Helotiales</taxon>
        <taxon>Pezizellaceae</taxon>
        <taxon>Calycina</taxon>
    </lineage>
</organism>
<feature type="transmembrane region" description="Helical" evidence="7">
    <location>
        <begin position="7"/>
        <end position="24"/>
    </location>
</feature>
<reference evidence="8" key="1">
    <citation type="journal article" date="2021" name="IMA Fungus">
        <title>Genomic characterization of three marine fungi, including Emericellopsis atlantica sp. nov. with signatures of a generalist lifestyle and marine biomass degradation.</title>
        <authorList>
            <person name="Hagestad O.C."/>
            <person name="Hou L."/>
            <person name="Andersen J.H."/>
            <person name="Hansen E.H."/>
            <person name="Altermark B."/>
            <person name="Li C."/>
            <person name="Kuhnert E."/>
            <person name="Cox R.J."/>
            <person name="Crous P.W."/>
            <person name="Spatafora J.W."/>
            <person name="Lail K."/>
            <person name="Amirebrahimi M."/>
            <person name="Lipzen A."/>
            <person name="Pangilinan J."/>
            <person name="Andreopoulos W."/>
            <person name="Hayes R.D."/>
            <person name="Ng V."/>
            <person name="Grigoriev I.V."/>
            <person name="Jackson S.A."/>
            <person name="Sutton T.D.S."/>
            <person name="Dobson A.D.W."/>
            <person name="Rama T."/>
        </authorList>
    </citation>
    <scope>NUCLEOTIDE SEQUENCE</scope>
    <source>
        <strain evidence="8">TRa3180A</strain>
    </source>
</reference>
<evidence type="ECO:0000256" key="5">
    <source>
        <dbReference type="ARBA" id="ARBA00023136"/>
    </source>
</evidence>